<proteinExistence type="predicted"/>
<evidence type="ECO:0000313" key="2">
    <source>
        <dbReference type="EMBL" id="MDN3712114.1"/>
    </source>
</evidence>
<name>A0ABT8D5Q3_9RHOB</name>
<dbReference type="PROSITE" id="PS51257">
    <property type="entry name" value="PROKAR_LIPOPROTEIN"/>
    <property type="match status" value="1"/>
</dbReference>
<gene>
    <name evidence="2" type="ORF">QWZ10_10485</name>
</gene>
<feature type="transmembrane region" description="Helical" evidence="1">
    <location>
        <begin position="35"/>
        <end position="54"/>
    </location>
</feature>
<reference evidence="3" key="1">
    <citation type="journal article" date="2019" name="Int. J. Syst. Evol. Microbiol.">
        <title>The Global Catalogue of Microorganisms (GCM) 10K type strain sequencing project: providing services to taxonomists for standard genome sequencing and annotation.</title>
        <authorList>
            <consortium name="The Broad Institute Genomics Platform"/>
            <consortium name="The Broad Institute Genome Sequencing Center for Infectious Disease"/>
            <person name="Wu L."/>
            <person name="Ma J."/>
        </authorList>
    </citation>
    <scope>NUCLEOTIDE SEQUENCE [LARGE SCALE GENOMIC DNA]</scope>
    <source>
        <strain evidence="3">CECT 8482</strain>
    </source>
</reference>
<keyword evidence="1" id="KW-0812">Transmembrane</keyword>
<keyword evidence="1" id="KW-0472">Membrane</keyword>
<evidence type="ECO:0000313" key="3">
    <source>
        <dbReference type="Proteomes" id="UP001243846"/>
    </source>
</evidence>
<comment type="caution">
    <text evidence="2">The sequence shown here is derived from an EMBL/GenBank/DDBJ whole genome shotgun (WGS) entry which is preliminary data.</text>
</comment>
<keyword evidence="3" id="KW-1185">Reference proteome</keyword>
<organism evidence="2 3">
    <name type="scientific">Paracoccus cavernae</name>
    <dbReference type="NCBI Taxonomy" id="1571207"/>
    <lineage>
        <taxon>Bacteria</taxon>
        <taxon>Pseudomonadati</taxon>
        <taxon>Pseudomonadota</taxon>
        <taxon>Alphaproteobacteria</taxon>
        <taxon>Rhodobacterales</taxon>
        <taxon>Paracoccaceae</taxon>
        <taxon>Paracoccus</taxon>
    </lineage>
</organism>
<dbReference type="Proteomes" id="UP001243846">
    <property type="component" value="Unassembled WGS sequence"/>
</dbReference>
<dbReference type="EMBL" id="JAUFRC010000001">
    <property type="protein sequence ID" value="MDN3712114.1"/>
    <property type="molecule type" value="Genomic_DNA"/>
</dbReference>
<keyword evidence="1" id="KW-1133">Transmembrane helix</keyword>
<accession>A0ABT8D5Q3</accession>
<protein>
    <submittedName>
        <fullName evidence="2">Uncharacterized protein</fullName>
    </submittedName>
</protein>
<evidence type="ECO:0000256" key="1">
    <source>
        <dbReference type="SAM" id="Phobius"/>
    </source>
</evidence>
<sequence>MRSVRVAAGAVALVVLALMACPRLAGLEALASRLGGVSLQWISAAVAAAVQLMIRARQRMAVLVLLAGLHHRQP</sequence>